<organism evidence="1 2">
    <name type="scientific">Cinchona calisaya</name>
    <dbReference type="NCBI Taxonomy" id="153742"/>
    <lineage>
        <taxon>Eukaryota</taxon>
        <taxon>Viridiplantae</taxon>
        <taxon>Streptophyta</taxon>
        <taxon>Embryophyta</taxon>
        <taxon>Tracheophyta</taxon>
        <taxon>Spermatophyta</taxon>
        <taxon>Magnoliopsida</taxon>
        <taxon>eudicotyledons</taxon>
        <taxon>Gunneridae</taxon>
        <taxon>Pentapetalae</taxon>
        <taxon>asterids</taxon>
        <taxon>lamiids</taxon>
        <taxon>Gentianales</taxon>
        <taxon>Rubiaceae</taxon>
        <taxon>Cinchonoideae</taxon>
        <taxon>Cinchoneae</taxon>
        <taxon>Cinchona</taxon>
    </lineage>
</organism>
<evidence type="ECO:0000313" key="1">
    <source>
        <dbReference type="EMBL" id="KAL3500139.1"/>
    </source>
</evidence>
<comment type="caution">
    <text evidence="1">The sequence shown here is derived from an EMBL/GenBank/DDBJ whole genome shotgun (WGS) entry which is preliminary data.</text>
</comment>
<keyword evidence="2" id="KW-1185">Reference proteome</keyword>
<gene>
    <name evidence="1" type="ORF">ACH5RR_039232</name>
</gene>
<sequence>MRRRQIINPEYTVWFHQDQLIQNVLMASVDSTIASTVAITATATKKKKDGTLCTMPMPTNLKPESSACTINLLSLQRMFALLLTIYSTFDLYLQHIQSLSDELAATGAPVANEELIIKILIGLGPEYHEISVAIHARDIAITYEELYKKLIDHELFLKHEDMKKILPPITAAIARKNNFNNKNNRIPNNSTWRSSVPKKMVNQLAPFQSSFL</sequence>
<reference evidence="1 2" key="1">
    <citation type="submission" date="2024-11" db="EMBL/GenBank/DDBJ databases">
        <title>A near-complete genome assembly of Cinchona calisaya.</title>
        <authorList>
            <person name="Lian D.C."/>
            <person name="Zhao X.W."/>
            <person name="Wei L."/>
        </authorList>
    </citation>
    <scope>NUCLEOTIDE SEQUENCE [LARGE SCALE GENOMIC DNA]</scope>
    <source>
        <tissue evidence="1">Nenye</tissue>
    </source>
</reference>
<name>A0ABD2Y146_9GENT</name>
<dbReference type="EMBL" id="JBJUIK010000016">
    <property type="protein sequence ID" value="KAL3500139.1"/>
    <property type="molecule type" value="Genomic_DNA"/>
</dbReference>
<dbReference type="PANTHER" id="PTHR47481">
    <property type="match status" value="1"/>
</dbReference>
<proteinExistence type="predicted"/>
<dbReference type="PANTHER" id="PTHR47481:SF21">
    <property type="entry name" value="BASIC-LEUCINE ZIPPER TRANSCRIPTION FACTOR Q-RELATED"/>
    <property type="match status" value="1"/>
</dbReference>
<accession>A0ABD2Y146</accession>
<dbReference type="Proteomes" id="UP001630127">
    <property type="component" value="Unassembled WGS sequence"/>
</dbReference>
<protein>
    <submittedName>
        <fullName evidence="1">Uncharacterized protein</fullName>
    </submittedName>
</protein>
<evidence type="ECO:0000313" key="2">
    <source>
        <dbReference type="Proteomes" id="UP001630127"/>
    </source>
</evidence>
<dbReference type="Pfam" id="PF14223">
    <property type="entry name" value="Retrotran_gag_2"/>
    <property type="match status" value="1"/>
</dbReference>
<dbReference type="AlphaFoldDB" id="A0ABD2Y146"/>